<organism evidence="3 4">
    <name type="scientific">Thiothrix lacustris</name>
    <dbReference type="NCBI Taxonomy" id="525917"/>
    <lineage>
        <taxon>Bacteria</taxon>
        <taxon>Pseudomonadati</taxon>
        <taxon>Pseudomonadota</taxon>
        <taxon>Gammaproteobacteria</taxon>
        <taxon>Thiotrichales</taxon>
        <taxon>Thiotrichaceae</taxon>
        <taxon>Thiothrix</taxon>
    </lineage>
</organism>
<keyword evidence="1" id="KW-0472">Membrane</keyword>
<dbReference type="GO" id="GO:0016747">
    <property type="term" value="F:acyltransferase activity, transferring groups other than amino-acyl groups"/>
    <property type="evidence" value="ECO:0007669"/>
    <property type="project" value="InterPro"/>
</dbReference>
<dbReference type="GO" id="GO:0016020">
    <property type="term" value="C:membrane"/>
    <property type="evidence" value="ECO:0007669"/>
    <property type="project" value="TreeGrafter"/>
</dbReference>
<dbReference type="Proteomes" id="UP000192491">
    <property type="component" value="Unassembled WGS sequence"/>
</dbReference>
<feature type="transmembrane region" description="Helical" evidence="1">
    <location>
        <begin position="80"/>
        <end position="100"/>
    </location>
</feature>
<sequence length="364" mass="40491">MTLKPALSAYLDFMRFVAALAVLLGHMNQDGLPMAWMPLSRFSHEAVIIFFVLSGFIIYYSTTARTPNLKMYAVARLSRIYSVALPSVVLCVLLALWLSYLPNFDPSRLSNFSLPSVWQLVSSLLFLNQSWMNQVDLPLNNPYWSLCYEVWFYVLFGAYFFAQGRQRWLLVGAAALIAGPAILVLLPIWLMGAWLAASGRYQARWATGLAWLGFGAPIALIVLINVTSVDKLIQSTLYANVPGYWRLVSSQRFVTDHLIGAALCLHIASFSSLPAAVQAVFIRYQRVFATLAGFSFTLYLFHRPMTQLLGAYTPPQPDSVWQTALLAVGILLACWAISFGTEKQLSAWRSGFARLIPVSAAAHG</sequence>
<protein>
    <recommendedName>
        <fullName evidence="2">Acyltransferase 3 domain-containing protein</fullName>
    </recommendedName>
</protein>
<feature type="transmembrane region" description="Helical" evidence="1">
    <location>
        <begin position="7"/>
        <end position="27"/>
    </location>
</feature>
<name>A0A1Y1QZJ7_9GAMM</name>
<evidence type="ECO:0000313" key="4">
    <source>
        <dbReference type="Proteomes" id="UP000192491"/>
    </source>
</evidence>
<evidence type="ECO:0000259" key="2">
    <source>
        <dbReference type="Pfam" id="PF01757"/>
    </source>
</evidence>
<feature type="transmembrane region" description="Helical" evidence="1">
    <location>
        <begin position="168"/>
        <end position="197"/>
    </location>
</feature>
<feature type="transmembrane region" description="Helical" evidence="1">
    <location>
        <begin position="284"/>
        <end position="301"/>
    </location>
</feature>
<dbReference type="InterPro" id="IPR002656">
    <property type="entry name" value="Acyl_transf_3_dom"/>
</dbReference>
<dbReference type="PANTHER" id="PTHR23028">
    <property type="entry name" value="ACETYLTRANSFERASE"/>
    <property type="match status" value="1"/>
</dbReference>
<feature type="transmembrane region" description="Helical" evidence="1">
    <location>
        <begin position="143"/>
        <end position="162"/>
    </location>
</feature>
<feature type="domain" description="Acyltransferase 3" evidence="2">
    <location>
        <begin position="9"/>
        <end position="338"/>
    </location>
</feature>
<feature type="transmembrane region" description="Helical" evidence="1">
    <location>
        <begin position="42"/>
        <end position="60"/>
    </location>
</feature>
<dbReference type="AlphaFoldDB" id="A0A1Y1QZJ7"/>
<dbReference type="PANTHER" id="PTHR23028:SF131">
    <property type="entry name" value="BLR2367 PROTEIN"/>
    <property type="match status" value="1"/>
</dbReference>
<evidence type="ECO:0000256" key="1">
    <source>
        <dbReference type="SAM" id="Phobius"/>
    </source>
</evidence>
<dbReference type="Pfam" id="PF01757">
    <property type="entry name" value="Acyl_transf_3"/>
    <property type="match status" value="1"/>
</dbReference>
<keyword evidence="1" id="KW-1133">Transmembrane helix</keyword>
<feature type="transmembrane region" description="Helical" evidence="1">
    <location>
        <begin position="209"/>
        <end position="228"/>
    </location>
</feature>
<dbReference type="GO" id="GO:0000271">
    <property type="term" value="P:polysaccharide biosynthetic process"/>
    <property type="evidence" value="ECO:0007669"/>
    <property type="project" value="TreeGrafter"/>
</dbReference>
<gene>
    <name evidence="3" type="ORF">BWK73_01150</name>
</gene>
<keyword evidence="1" id="KW-0812">Transmembrane</keyword>
<dbReference type="EMBL" id="MTEJ01000001">
    <property type="protein sequence ID" value="OQX17321.1"/>
    <property type="molecule type" value="Genomic_DNA"/>
</dbReference>
<proteinExistence type="predicted"/>
<accession>A0A1Y1QZJ7</accession>
<comment type="caution">
    <text evidence="3">The sequence shown here is derived from an EMBL/GenBank/DDBJ whole genome shotgun (WGS) entry which is preliminary data.</text>
</comment>
<dbReference type="InterPro" id="IPR050879">
    <property type="entry name" value="Acyltransferase_3"/>
</dbReference>
<evidence type="ECO:0000313" key="3">
    <source>
        <dbReference type="EMBL" id="OQX17321.1"/>
    </source>
</evidence>
<reference evidence="3 4" key="1">
    <citation type="submission" date="2017-01" db="EMBL/GenBank/DDBJ databases">
        <title>Novel large sulfur bacteria in the metagenomes of groundwater-fed chemosynthetic microbial mats in the Lake Huron basin.</title>
        <authorList>
            <person name="Sharrar A.M."/>
            <person name="Flood B.E."/>
            <person name="Bailey J.V."/>
            <person name="Jones D.S."/>
            <person name="Biddanda B."/>
            <person name="Ruberg S.A."/>
            <person name="Marcus D.N."/>
            <person name="Dick G.J."/>
        </authorList>
    </citation>
    <scope>NUCLEOTIDE SEQUENCE [LARGE SCALE GENOMIC DNA]</scope>
    <source>
        <strain evidence="3">A8</strain>
    </source>
</reference>
<feature type="transmembrane region" description="Helical" evidence="1">
    <location>
        <begin position="321"/>
        <end position="340"/>
    </location>
</feature>